<dbReference type="InterPro" id="IPR019808">
    <property type="entry name" value="Histidine_triad_CS"/>
</dbReference>
<dbReference type="InterPro" id="IPR011146">
    <property type="entry name" value="HIT-like"/>
</dbReference>
<feature type="binding site" evidence="4">
    <location>
        <position position="81"/>
    </location>
    <ligand>
        <name>substrate</name>
    </ligand>
</feature>
<evidence type="ECO:0000256" key="3">
    <source>
        <dbReference type="PIRSR" id="PIRSR639383-1"/>
    </source>
</evidence>
<keyword evidence="1 7" id="KW-0547">Nucleotide-binding</keyword>
<evidence type="ECO:0000256" key="4">
    <source>
        <dbReference type="PIRSR" id="PIRSR639383-2"/>
    </source>
</evidence>
<feature type="site" description="Important for induction of apoptosis" evidence="5">
    <location>
        <position position="114"/>
    </location>
</feature>
<dbReference type="AlphaFoldDB" id="A0A8H3TY32"/>
<dbReference type="PANTHER" id="PTHR46243:SF1">
    <property type="entry name" value="BIS(5'-ADENOSYL)-TRIPHOSPHATASE"/>
    <property type="match status" value="1"/>
</dbReference>
<evidence type="ECO:0000256" key="6">
    <source>
        <dbReference type="PROSITE-ProRule" id="PRU00464"/>
    </source>
</evidence>
<dbReference type="CDD" id="cd01275">
    <property type="entry name" value="FHIT"/>
    <property type="match status" value="1"/>
</dbReference>
<evidence type="ECO:0000313" key="10">
    <source>
        <dbReference type="Proteomes" id="UP000620104"/>
    </source>
</evidence>
<dbReference type="Gene3D" id="3.30.428.10">
    <property type="entry name" value="HIT-like"/>
    <property type="match status" value="1"/>
</dbReference>
<dbReference type="InterPro" id="IPR036265">
    <property type="entry name" value="HIT-like_sf"/>
</dbReference>
<feature type="domain" description="HIT" evidence="8">
    <location>
        <begin position="1"/>
        <end position="107"/>
    </location>
</feature>
<keyword evidence="10" id="KW-1185">Reference proteome</keyword>
<dbReference type="GO" id="GO:0047710">
    <property type="term" value="F:bis(5'-adenosyl)-triphosphatase activity"/>
    <property type="evidence" value="ECO:0007669"/>
    <property type="project" value="UniProtKB-UniRule"/>
</dbReference>
<comment type="catalytic activity">
    <reaction evidence="7">
        <text>P(1),P(3)-bis(5'-adenosyl) triphosphate + H2O = AMP + ADP + 2 H(+)</text>
        <dbReference type="Rhea" id="RHEA:13893"/>
        <dbReference type="ChEBI" id="CHEBI:15377"/>
        <dbReference type="ChEBI" id="CHEBI:15378"/>
        <dbReference type="ChEBI" id="CHEBI:58529"/>
        <dbReference type="ChEBI" id="CHEBI:456215"/>
        <dbReference type="ChEBI" id="CHEBI:456216"/>
        <dbReference type="EC" id="3.6.1.29"/>
    </reaction>
</comment>
<dbReference type="EMBL" id="BLZA01000035">
    <property type="protein sequence ID" value="GHJ89031.1"/>
    <property type="molecule type" value="Genomic_DNA"/>
</dbReference>
<dbReference type="EC" id="3.6.1.29" evidence="7"/>
<feature type="short sequence motif" description="Histidine triad motif" evidence="6">
    <location>
        <begin position="92"/>
        <end position="96"/>
    </location>
</feature>
<comment type="caution">
    <text evidence="9">The sequence shown here is derived from an EMBL/GenBank/DDBJ whole genome shotgun (WGS) entry which is preliminary data.</text>
</comment>
<dbReference type="SUPFAM" id="SSF54197">
    <property type="entry name" value="HIT-like"/>
    <property type="match status" value="1"/>
</dbReference>
<proteinExistence type="predicted"/>
<protein>
    <recommendedName>
        <fullName evidence="7">Bis(5'-adenosyl)-triphosphatase</fullName>
        <ecNumber evidence="7">3.6.1.29</ecNumber>
    </recommendedName>
</protein>
<dbReference type="PANTHER" id="PTHR46243">
    <property type="entry name" value="BIS(5'-ADENOSYL)-TRIPHOSPHATASE"/>
    <property type="match status" value="1"/>
</dbReference>
<keyword evidence="2 7" id="KW-0378">Hydrolase</keyword>
<evidence type="ECO:0000256" key="1">
    <source>
        <dbReference type="ARBA" id="ARBA00022741"/>
    </source>
</evidence>
<reference evidence="9" key="1">
    <citation type="submission" date="2020-07" db="EMBL/GenBank/DDBJ databases">
        <title>Draft Genome Sequence of a Deep-Sea Yeast, Naganishia (Cryptococcus) liquefaciens strain N6.</title>
        <authorList>
            <person name="Han Y.W."/>
            <person name="Kajitani R."/>
            <person name="Morimoto H."/>
            <person name="Parhat M."/>
            <person name="Tsubouchi H."/>
            <person name="Bakenova O."/>
            <person name="Ogata M."/>
            <person name="Argunhan B."/>
            <person name="Aoki R."/>
            <person name="Kajiwara S."/>
            <person name="Itoh T."/>
            <person name="Iwasaki H."/>
        </authorList>
    </citation>
    <scope>NUCLEOTIDE SEQUENCE</scope>
    <source>
        <strain evidence="9">N6</strain>
    </source>
</reference>
<feature type="active site" description="Tele-AMP-histidine intermediate" evidence="3">
    <location>
        <position position="94"/>
    </location>
</feature>
<dbReference type="OrthoDB" id="680339at2759"/>
<dbReference type="PROSITE" id="PS00892">
    <property type="entry name" value="HIT_1"/>
    <property type="match status" value="1"/>
</dbReference>
<feature type="binding site" evidence="4">
    <location>
        <begin position="87"/>
        <end position="90"/>
    </location>
    <ligand>
        <name>substrate</name>
    </ligand>
</feature>
<gene>
    <name evidence="9" type="ORF">NliqN6_5433</name>
</gene>
<evidence type="ECO:0000256" key="5">
    <source>
        <dbReference type="PIRSR" id="PIRSR639383-3"/>
    </source>
</evidence>
<dbReference type="GO" id="GO:0000166">
    <property type="term" value="F:nucleotide binding"/>
    <property type="evidence" value="ECO:0007669"/>
    <property type="project" value="UniProtKB-KW"/>
</dbReference>
<feature type="binding site" evidence="4">
    <location>
        <position position="25"/>
    </location>
    <ligand>
        <name>substrate</name>
    </ligand>
</feature>
<feature type="binding site" evidence="4">
    <location>
        <position position="96"/>
    </location>
    <ligand>
        <name>substrate</name>
    </ligand>
</feature>
<organism evidence="9 10">
    <name type="scientific">Naganishia liquefaciens</name>
    <dbReference type="NCBI Taxonomy" id="104408"/>
    <lineage>
        <taxon>Eukaryota</taxon>
        <taxon>Fungi</taxon>
        <taxon>Dikarya</taxon>
        <taxon>Basidiomycota</taxon>
        <taxon>Agaricomycotina</taxon>
        <taxon>Tremellomycetes</taxon>
        <taxon>Filobasidiales</taxon>
        <taxon>Filobasidiaceae</taxon>
        <taxon>Naganishia</taxon>
    </lineage>
</organism>
<evidence type="ECO:0000259" key="8">
    <source>
        <dbReference type="PROSITE" id="PS51084"/>
    </source>
</evidence>
<evidence type="ECO:0000313" key="9">
    <source>
        <dbReference type="EMBL" id="GHJ89031.1"/>
    </source>
</evidence>
<dbReference type="InterPro" id="IPR051884">
    <property type="entry name" value="Bis(5'-adenosyl)-TPase_reg"/>
</dbReference>
<dbReference type="InterPro" id="IPR039383">
    <property type="entry name" value="FHIT"/>
</dbReference>
<evidence type="ECO:0000256" key="7">
    <source>
        <dbReference type="RuleBase" id="RU366076"/>
    </source>
</evidence>
<accession>A0A8H3TY32</accession>
<name>A0A8H3TY32_9TREE</name>
<dbReference type="Pfam" id="PF01230">
    <property type="entry name" value="HIT"/>
    <property type="match status" value="1"/>
</dbReference>
<dbReference type="Proteomes" id="UP000620104">
    <property type="component" value="Unassembled WGS sequence"/>
</dbReference>
<evidence type="ECO:0000256" key="2">
    <source>
        <dbReference type="ARBA" id="ARBA00022801"/>
    </source>
</evidence>
<sequence>MTLFSTFNVASQVFCRSALSFGIVNLKPLIPGHVLICPNRVVPRLQDLGADEVTDLFLLVQRVGKGLERAFGAQGLTVSCQDGPVAGQSVPHVHIHLIPRKRTDFPPGESDAIYPLLESSERALRGNLIASSSGQTHGGLLVVPKDEDRMPRSEEEMTREAQWLRTFFTSG</sequence>
<dbReference type="PROSITE" id="PS51084">
    <property type="entry name" value="HIT_2"/>
    <property type="match status" value="1"/>
</dbReference>
<comment type="cofactor">
    <cofactor evidence="7">
        <name>Mn(2+)</name>
        <dbReference type="ChEBI" id="CHEBI:29035"/>
    </cofactor>
</comment>
<dbReference type="FunFam" id="3.30.428.10:FF:000011">
    <property type="entry name" value="Fragile histidine triad"/>
    <property type="match status" value="1"/>
</dbReference>